<evidence type="ECO:0000313" key="3">
    <source>
        <dbReference type="Proteomes" id="UP000008068"/>
    </source>
</evidence>
<dbReference type="AlphaFoldDB" id="G0NJB2"/>
<evidence type="ECO:0000259" key="1">
    <source>
        <dbReference type="Pfam" id="PF01827"/>
    </source>
</evidence>
<dbReference type="Proteomes" id="UP000008068">
    <property type="component" value="Unassembled WGS sequence"/>
</dbReference>
<dbReference type="PANTHER" id="PTHR23015:SF4">
    <property type="entry name" value="DUF38 DOMAIN-CONTAINING PROTEIN-RELATED"/>
    <property type="match status" value="1"/>
</dbReference>
<protein>
    <recommendedName>
        <fullName evidence="1">DUF38 domain-containing protein</fullName>
    </recommendedName>
</protein>
<organism evidence="3">
    <name type="scientific">Caenorhabditis brenneri</name>
    <name type="common">Nematode worm</name>
    <dbReference type="NCBI Taxonomy" id="135651"/>
    <lineage>
        <taxon>Eukaryota</taxon>
        <taxon>Metazoa</taxon>
        <taxon>Ecdysozoa</taxon>
        <taxon>Nematoda</taxon>
        <taxon>Chromadorea</taxon>
        <taxon>Rhabditida</taxon>
        <taxon>Rhabditina</taxon>
        <taxon>Rhabditomorpha</taxon>
        <taxon>Rhabditoidea</taxon>
        <taxon>Rhabditidae</taxon>
        <taxon>Peloderinae</taxon>
        <taxon>Caenorhabditis</taxon>
    </lineage>
</organism>
<dbReference type="HOGENOM" id="CLU_030831_0_3_1"/>
<dbReference type="InterPro" id="IPR040161">
    <property type="entry name" value="FB224"/>
</dbReference>
<dbReference type="InterPro" id="IPR002900">
    <property type="entry name" value="DUF38/FTH_CAE_spp"/>
</dbReference>
<name>G0NJB2_CAEBE</name>
<evidence type="ECO:0000313" key="2">
    <source>
        <dbReference type="EMBL" id="EGT32262.1"/>
    </source>
</evidence>
<proteinExistence type="predicted"/>
<sequence length="324" mass="37847">MLDSSHCPFWTLPSPEWAKNKRYYRSFSQKQKKISRQRLRQVSKSFNHFIDAEKPAVQIDELRIKVASNSVQIMLESSGHNSCLEIREHQNGALVCQGTSRPRLQENENFLDSSIEALEHVLKHRKFPIGNLKLELDNNYSEGKNSEFLEMFQKLLESDLLRVKEFHLEGHVYQALQLLPLLDPKVLKTIEFSRYGHAFEEISNNDFMQLEQWNNAKVLTARIMIFNVPIRNFAHFDIAYVIVSRITTQDLVYLRDVYTQSPKFEDATILFMNSDPLEEPFEGKKQFFRCSDPNFALFFLSCTMFVHFARVPISDVPVGAFERV</sequence>
<gene>
    <name evidence="2" type="ORF">CAEBREN_02940</name>
</gene>
<dbReference type="GO" id="GO:0045087">
    <property type="term" value="P:innate immune response"/>
    <property type="evidence" value="ECO:0007669"/>
    <property type="project" value="TreeGrafter"/>
</dbReference>
<dbReference type="eggNOG" id="ENOG502TJZT">
    <property type="taxonomic scope" value="Eukaryota"/>
</dbReference>
<dbReference type="PANTHER" id="PTHR23015">
    <property type="entry name" value="UNCHARACTERIZED C.ELEGANS PROTEIN"/>
    <property type="match status" value="1"/>
</dbReference>
<dbReference type="EMBL" id="GL379895">
    <property type="protein sequence ID" value="EGT32262.1"/>
    <property type="molecule type" value="Genomic_DNA"/>
</dbReference>
<accession>G0NJB2</accession>
<keyword evidence="3" id="KW-1185">Reference proteome</keyword>
<reference evidence="3" key="1">
    <citation type="submission" date="2011-07" db="EMBL/GenBank/DDBJ databases">
        <authorList>
            <consortium name="Caenorhabditis brenneri Sequencing and Analysis Consortium"/>
            <person name="Wilson R.K."/>
        </authorList>
    </citation>
    <scope>NUCLEOTIDE SEQUENCE [LARGE SCALE GENOMIC DNA]</scope>
    <source>
        <strain evidence="3">PB2801</strain>
    </source>
</reference>
<dbReference type="Pfam" id="PF01827">
    <property type="entry name" value="FTH"/>
    <property type="match status" value="1"/>
</dbReference>
<dbReference type="OrthoDB" id="5910763at2759"/>
<feature type="domain" description="DUF38" evidence="1">
    <location>
        <begin position="147"/>
        <end position="278"/>
    </location>
</feature>
<dbReference type="InParanoid" id="G0NJB2"/>